<comment type="caution">
    <text evidence="2">The sequence shown here is derived from an EMBL/GenBank/DDBJ whole genome shotgun (WGS) entry which is preliminary data.</text>
</comment>
<name>A0A5B1CB19_9BACT</name>
<keyword evidence="1" id="KW-0472">Membrane</keyword>
<dbReference type="Proteomes" id="UP000322699">
    <property type="component" value="Unassembled WGS sequence"/>
</dbReference>
<keyword evidence="1" id="KW-0812">Transmembrane</keyword>
<reference evidence="2 3" key="1">
    <citation type="submission" date="2019-08" db="EMBL/GenBank/DDBJ databases">
        <title>Deep-cultivation of Planctomycetes and their phenomic and genomic characterization uncovers novel biology.</title>
        <authorList>
            <person name="Wiegand S."/>
            <person name="Jogler M."/>
            <person name="Boedeker C."/>
            <person name="Pinto D."/>
            <person name="Vollmers J."/>
            <person name="Rivas-Marin E."/>
            <person name="Kohn T."/>
            <person name="Peeters S.H."/>
            <person name="Heuer A."/>
            <person name="Rast P."/>
            <person name="Oberbeckmann S."/>
            <person name="Bunk B."/>
            <person name="Jeske O."/>
            <person name="Meyerdierks A."/>
            <person name="Storesund J.E."/>
            <person name="Kallscheuer N."/>
            <person name="Luecker S."/>
            <person name="Lage O.M."/>
            <person name="Pohl T."/>
            <person name="Merkel B.J."/>
            <person name="Hornburger P."/>
            <person name="Mueller R.-W."/>
            <person name="Bruemmer F."/>
            <person name="Labrenz M."/>
            <person name="Spormann A.M."/>
            <person name="Op Den Camp H."/>
            <person name="Overmann J."/>
            <person name="Amann R."/>
            <person name="Jetten M.S.M."/>
            <person name="Mascher T."/>
            <person name="Medema M.H."/>
            <person name="Devos D.P."/>
            <person name="Kaster A.-K."/>
            <person name="Ovreas L."/>
            <person name="Rohde M."/>
            <person name="Galperin M.Y."/>
            <person name="Jogler C."/>
        </authorList>
    </citation>
    <scope>NUCLEOTIDE SEQUENCE [LARGE SCALE GENOMIC DNA]</scope>
    <source>
        <strain evidence="2 3">LF1</strain>
    </source>
</reference>
<dbReference type="RefSeq" id="WP_068264751.1">
    <property type="nucleotide sequence ID" value="NZ_LWSK01000068.1"/>
</dbReference>
<sequence>MIYLANRMAVTLVEVIFAMGVVLIGLLGLLSILPLAGQRAQESVSLSVASVIGEQVVGELQSRHYLADGRLKPIRRDLDVALTAPAVANLTLPTSSFCLDPMFASSTTIPANPPPVNGYNQTLFPYYSANHHPFLDPSTDSTSWPTAQPRVTRVGVTNIENSATPIIESNNFVSLNAAMNISESDDSLLVNRPDDRSASSNFENANLTAVSGGLPYGKRISKGEFTWIATVDPLPGGRYGSVSVVVLRNRERLFDLPDATTAPETPEENGVGERLAYVSFASGFSGGSGGSVHLVANANTSDRILPNSWIMLSRNTPTGPVHRWFRVASVGRESERFRVTSADMTTDHVDLGCRVPAGTFDVWRHKVYLDGPDWSFNFIEGGTARKFADSSLDDNTYATIVADVVSVTQRVVLMTDL</sequence>
<dbReference type="EMBL" id="VRLW01000001">
    <property type="protein sequence ID" value="KAA1257756.1"/>
    <property type="molecule type" value="Genomic_DNA"/>
</dbReference>
<keyword evidence="3" id="KW-1185">Reference proteome</keyword>
<protein>
    <submittedName>
        <fullName evidence="2">Uncharacterized protein</fullName>
    </submittedName>
</protein>
<keyword evidence="1" id="KW-1133">Transmembrane helix</keyword>
<accession>A0A5B1CB19</accession>
<dbReference type="AlphaFoldDB" id="A0A5B1CB19"/>
<feature type="transmembrane region" description="Helical" evidence="1">
    <location>
        <begin position="12"/>
        <end position="36"/>
    </location>
</feature>
<proteinExistence type="predicted"/>
<evidence type="ECO:0000313" key="2">
    <source>
        <dbReference type="EMBL" id="KAA1257756.1"/>
    </source>
</evidence>
<evidence type="ECO:0000313" key="3">
    <source>
        <dbReference type="Proteomes" id="UP000322699"/>
    </source>
</evidence>
<evidence type="ECO:0000256" key="1">
    <source>
        <dbReference type="SAM" id="Phobius"/>
    </source>
</evidence>
<organism evidence="2 3">
    <name type="scientific">Rubripirellula obstinata</name>
    <dbReference type="NCBI Taxonomy" id="406547"/>
    <lineage>
        <taxon>Bacteria</taxon>
        <taxon>Pseudomonadati</taxon>
        <taxon>Planctomycetota</taxon>
        <taxon>Planctomycetia</taxon>
        <taxon>Pirellulales</taxon>
        <taxon>Pirellulaceae</taxon>
        <taxon>Rubripirellula</taxon>
    </lineage>
</organism>
<gene>
    <name evidence="2" type="ORF">LF1_02460</name>
</gene>